<keyword evidence="4" id="KW-0862">Zinc</keyword>
<dbReference type="GO" id="GO:0008270">
    <property type="term" value="F:zinc ion binding"/>
    <property type="evidence" value="ECO:0007669"/>
    <property type="project" value="UniProtKB-KW"/>
</dbReference>
<feature type="domain" description="HAT C-terminal dimerisation" evidence="7">
    <location>
        <begin position="479"/>
        <end position="552"/>
    </location>
</feature>
<keyword evidence="9" id="KW-1185">Reference proteome</keyword>
<dbReference type="OrthoDB" id="2438421at2759"/>
<evidence type="ECO:0000313" key="9">
    <source>
        <dbReference type="Proteomes" id="UP001153620"/>
    </source>
</evidence>
<dbReference type="InterPro" id="IPR052035">
    <property type="entry name" value="ZnF_BED_domain_contain"/>
</dbReference>
<dbReference type="SUPFAM" id="SSF53098">
    <property type="entry name" value="Ribonuclease H-like"/>
    <property type="match status" value="1"/>
</dbReference>
<keyword evidence="5" id="KW-0539">Nucleus</keyword>
<dbReference type="Proteomes" id="UP001153620">
    <property type="component" value="Chromosome 2"/>
</dbReference>
<evidence type="ECO:0000256" key="5">
    <source>
        <dbReference type="ARBA" id="ARBA00023242"/>
    </source>
</evidence>
<accession>A0A9N9RXW7</accession>
<dbReference type="Pfam" id="PF05699">
    <property type="entry name" value="Dimer_Tnp_hAT"/>
    <property type="match status" value="1"/>
</dbReference>
<dbReference type="InterPro" id="IPR007021">
    <property type="entry name" value="DUF659"/>
</dbReference>
<evidence type="ECO:0000259" key="6">
    <source>
        <dbReference type="Pfam" id="PF04937"/>
    </source>
</evidence>
<gene>
    <name evidence="8" type="ORF">CHIRRI_LOCUS7775</name>
</gene>
<evidence type="ECO:0000256" key="4">
    <source>
        <dbReference type="ARBA" id="ARBA00022833"/>
    </source>
</evidence>
<comment type="subcellular location">
    <subcellularLocation>
        <location evidence="1">Nucleus</location>
    </subcellularLocation>
</comment>
<proteinExistence type="predicted"/>
<feature type="domain" description="DUF659" evidence="6">
    <location>
        <begin position="123"/>
        <end position="273"/>
    </location>
</feature>
<dbReference type="EMBL" id="OU895878">
    <property type="protein sequence ID" value="CAG9804898.1"/>
    <property type="molecule type" value="Genomic_DNA"/>
</dbReference>
<dbReference type="AlphaFoldDB" id="A0A9N9RXW7"/>
<dbReference type="Pfam" id="PF04937">
    <property type="entry name" value="DUF659"/>
    <property type="match status" value="1"/>
</dbReference>
<keyword evidence="2" id="KW-0479">Metal-binding</keyword>
<sequence>MGIFDIKKYLRSPNKGRGKCRKCSKSCQWSKERVQMHIRNCEKSSDDEKLMFPTKLQTTLKTNSSIENPQHLTPELPSCSTNTLKEAIANFIFKSGVSFRVVELDCFKEMFFVLNPALVEAIPSRKELSTDLLDAEYDKVQRKIHNVLTNSTNLTLISDGWTNVTGDHIVNFCIKAPGMSTLFYKSIDTSGTGQTGEEVATQISNVIEELGPENFVSVVTDNASNMRAAWNLIEFNYPHIACNGCSAHVVNLLISDILRLETFANTTKDAQKVIKFVRNHAFVKAKYEEIRKELNVSKKLSMPVPTRWYSHYTSIKNLIDSKYVLMKLVDMHKYQLKEVMPKEASKEVIKLIERNSFWDKLCKLATILEYPSNIIGKLEKDNTSLNAVYDYFGKLYTHFEQDKTIQRLVKYRWDYILTESMGAAYMLTPKFSVDGVYVDHDKIDIVGHIKKIVAVVDPIKASDVDGEFAMYVNMISNLPADKQQMIYQMDAKPYWKVFGKNEFPALYICANRVFDMVASSAASERVWSAFGFIHSNSRNRLITTRVEKLTSIYVNNAILKQLDAINSLFSDEFLYENDFE</sequence>
<reference evidence="8" key="1">
    <citation type="submission" date="2022-01" db="EMBL/GenBank/DDBJ databases">
        <authorList>
            <person name="King R."/>
        </authorList>
    </citation>
    <scope>NUCLEOTIDE SEQUENCE</scope>
</reference>
<dbReference type="InterPro" id="IPR008906">
    <property type="entry name" value="HATC_C_dom"/>
</dbReference>
<dbReference type="GO" id="GO:0046983">
    <property type="term" value="F:protein dimerization activity"/>
    <property type="evidence" value="ECO:0007669"/>
    <property type="project" value="InterPro"/>
</dbReference>
<evidence type="ECO:0000256" key="1">
    <source>
        <dbReference type="ARBA" id="ARBA00004123"/>
    </source>
</evidence>
<organism evidence="8 9">
    <name type="scientific">Chironomus riparius</name>
    <dbReference type="NCBI Taxonomy" id="315576"/>
    <lineage>
        <taxon>Eukaryota</taxon>
        <taxon>Metazoa</taxon>
        <taxon>Ecdysozoa</taxon>
        <taxon>Arthropoda</taxon>
        <taxon>Hexapoda</taxon>
        <taxon>Insecta</taxon>
        <taxon>Pterygota</taxon>
        <taxon>Neoptera</taxon>
        <taxon>Endopterygota</taxon>
        <taxon>Diptera</taxon>
        <taxon>Nematocera</taxon>
        <taxon>Chironomoidea</taxon>
        <taxon>Chironomidae</taxon>
        <taxon>Chironominae</taxon>
        <taxon>Chironomus</taxon>
    </lineage>
</organism>
<protein>
    <submittedName>
        <fullName evidence="8">Uncharacterized protein</fullName>
    </submittedName>
</protein>
<evidence type="ECO:0000256" key="3">
    <source>
        <dbReference type="ARBA" id="ARBA00022771"/>
    </source>
</evidence>
<dbReference type="PANTHER" id="PTHR46481:SF10">
    <property type="entry name" value="ZINC FINGER BED DOMAIN-CONTAINING PROTEIN 39"/>
    <property type="match status" value="1"/>
</dbReference>
<keyword evidence="3" id="KW-0863">Zinc-finger</keyword>
<dbReference type="GO" id="GO:0005634">
    <property type="term" value="C:nucleus"/>
    <property type="evidence" value="ECO:0007669"/>
    <property type="project" value="UniProtKB-SubCell"/>
</dbReference>
<name>A0A9N9RXW7_9DIPT</name>
<evidence type="ECO:0000256" key="2">
    <source>
        <dbReference type="ARBA" id="ARBA00022723"/>
    </source>
</evidence>
<dbReference type="InterPro" id="IPR012337">
    <property type="entry name" value="RNaseH-like_sf"/>
</dbReference>
<reference evidence="8" key="2">
    <citation type="submission" date="2022-10" db="EMBL/GenBank/DDBJ databases">
        <authorList>
            <consortium name="ENA_rothamsted_submissions"/>
            <consortium name="culmorum"/>
            <person name="King R."/>
        </authorList>
    </citation>
    <scope>NUCLEOTIDE SEQUENCE</scope>
</reference>
<evidence type="ECO:0000313" key="8">
    <source>
        <dbReference type="EMBL" id="CAG9804898.1"/>
    </source>
</evidence>
<evidence type="ECO:0000259" key="7">
    <source>
        <dbReference type="Pfam" id="PF05699"/>
    </source>
</evidence>
<dbReference type="PANTHER" id="PTHR46481">
    <property type="entry name" value="ZINC FINGER BED DOMAIN-CONTAINING PROTEIN 4"/>
    <property type="match status" value="1"/>
</dbReference>